<sequence>MDTVERTRLEFRARVVELLTVVKRLAGIILDVLCSRTLHIVVFTLLSITIFVFCAAAVSLASYLTFYAWYLPDQIVNVPLHLQYGYQANPFAVASIADRGIKPHAYDVDVSLTVPHTPANMAVGNFMVGLLMLGGKPGVPQKPAYQLDPSSSLIVPPLDVMSLVQQTQVLHVASRPARVPYRSPLVATASTLLRLPFYALWPDLETDKLVVPMAERLRFDWDTLASRSFVVEIQAGQRLQVYDAVLTFRARLTGLGYCMYHYQLTSFLVFTTLFWAASMAGFILTTAIVPVILGQLDVSLFPPRVKRLEDRTESEKGGSDDVGKRDEGDEEKDSQKQLKEAEAAGESSGSNDEGKKGKAAVKREDSPPGLQLESETEPEVPVKREESVEPMISPPTPETDTNDEEDEDKQQGELDVGSSHGESKSTG</sequence>
<keyword evidence="2 8" id="KW-0812">Transmembrane</keyword>
<reference evidence="9" key="1">
    <citation type="submission" date="2023-06" db="EMBL/GenBank/DDBJ databases">
        <title>Genome-scale phylogeny and comparative genomics of the fungal order Sordariales.</title>
        <authorList>
            <consortium name="Lawrence Berkeley National Laboratory"/>
            <person name="Hensen N."/>
            <person name="Bonometti L."/>
            <person name="Westerberg I."/>
            <person name="Brannstrom I.O."/>
            <person name="Guillou S."/>
            <person name="Cros-Aarteil S."/>
            <person name="Calhoun S."/>
            <person name="Haridas S."/>
            <person name="Kuo A."/>
            <person name="Mondo S."/>
            <person name="Pangilinan J."/>
            <person name="Riley R."/>
            <person name="Labutti K."/>
            <person name="Andreopoulos B."/>
            <person name="Lipzen A."/>
            <person name="Chen C."/>
            <person name="Yanf M."/>
            <person name="Daum C."/>
            <person name="Ng V."/>
            <person name="Clum A."/>
            <person name="Steindorff A."/>
            <person name="Ohm R."/>
            <person name="Martin F."/>
            <person name="Silar P."/>
            <person name="Natvig D."/>
            <person name="Lalanne C."/>
            <person name="Gautier V."/>
            <person name="Ament-Velasquez S.L."/>
            <person name="Kruys A."/>
            <person name="Hutchinson M.I."/>
            <person name="Powell A.J."/>
            <person name="Barry K."/>
            <person name="Miller A.N."/>
            <person name="Grigoriev I.V."/>
            <person name="Debuchy R."/>
            <person name="Gladieux P."/>
            <person name="Thoren M.H."/>
            <person name="Johannesson H."/>
        </authorList>
    </citation>
    <scope>NUCLEOTIDE SEQUENCE</scope>
    <source>
        <strain evidence="9">PSN4</strain>
    </source>
</reference>
<accession>A0AAJ0FDS8</accession>
<dbReference type="InterPro" id="IPR009617">
    <property type="entry name" value="Seipin"/>
</dbReference>
<evidence type="ECO:0000313" key="9">
    <source>
        <dbReference type="EMBL" id="KAK1759643.1"/>
    </source>
</evidence>
<feature type="transmembrane region" description="Helical" evidence="8">
    <location>
        <begin position="267"/>
        <end position="293"/>
    </location>
</feature>
<comment type="caution">
    <text evidence="9">The sequence shown here is derived from an EMBL/GenBank/DDBJ whole genome shotgun (WGS) entry which is preliminary data.</text>
</comment>
<protein>
    <submittedName>
        <fullName evidence="9">Adipose-regulatory protein-domain-containing protein</fullName>
    </submittedName>
</protein>
<proteinExistence type="predicted"/>
<keyword evidence="5" id="KW-0443">Lipid metabolism</keyword>
<dbReference type="GO" id="GO:0140042">
    <property type="term" value="P:lipid droplet formation"/>
    <property type="evidence" value="ECO:0007669"/>
    <property type="project" value="UniProtKB-ARBA"/>
</dbReference>
<feature type="transmembrane region" description="Helical" evidence="8">
    <location>
        <begin position="40"/>
        <end position="64"/>
    </location>
</feature>
<feature type="compositionally biased region" description="Basic and acidic residues" evidence="7">
    <location>
        <begin position="352"/>
        <end position="366"/>
    </location>
</feature>
<feature type="region of interest" description="Disordered" evidence="7">
    <location>
        <begin position="309"/>
        <end position="427"/>
    </location>
</feature>
<feature type="compositionally biased region" description="Basic and acidic residues" evidence="7">
    <location>
        <begin position="309"/>
        <end position="342"/>
    </location>
</feature>
<dbReference type="CDD" id="cd23995">
    <property type="entry name" value="Seipin_BSCL2_like"/>
    <property type="match status" value="1"/>
</dbReference>
<comment type="subcellular location">
    <subcellularLocation>
        <location evidence="1">Endoplasmic reticulum membrane</location>
        <topology evidence="1">Multi-pass membrane protein</topology>
    </subcellularLocation>
</comment>
<dbReference type="AlphaFoldDB" id="A0AAJ0FDS8"/>
<evidence type="ECO:0000256" key="5">
    <source>
        <dbReference type="ARBA" id="ARBA00023098"/>
    </source>
</evidence>
<evidence type="ECO:0000256" key="4">
    <source>
        <dbReference type="ARBA" id="ARBA00022989"/>
    </source>
</evidence>
<name>A0AAJ0FDS8_9PEZI</name>
<gene>
    <name evidence="9" type="ORF">QBC47DRAFT_372661</name>
</gene>
<dbReference type="PANTHER" id="PTHR21212">
    <property type="entry name" value="BERNARDINELLI-SEIP CONGENITAL LIPODYSTROPHY 2 HOMOLOG BSCL2 PROTEIN"/>
    <property type="match status" value="1"/>
</dbReference>
<evidence type="ECO:0000256" key="6">
    <source>
        <dbReference type="ARBA" id="ARBA00023136"/>
    </source>
</evidence>
<evidence type="ECO:0000256" key="7">
    <source>
        <dbReference type="SAM" id="MobiDB-lite"/>
    </source>
</evidence>
<keyword evidence="6 8" id="KW-0472">Membrane</keyword>
<dbReference type="Proteomes" id="UP001239445">
    <property type="component" value="Unassembled WGS sequence"/>
</dbReference>
<evidence type="ECO:0000256" key="3">
    <source>
        <dbReference type="ARBA" id="ARBA00022824"/>
    </source>
</evidence>
<evidence type="ECO:0000256" key="1">
    <source>
        <dbReference type="ARBA" id="ARBA00004477"/>
    </source>
</evidence>
<evidence type="ECO:0000256" key="2">
    <source>
        <dbReference type="ARBA" id="ARBA00022692"/>
    </source>
</evidence>
<evidence type="ECO:0000256" key="8">
    <source>
        <dbReference type="SAM" id="Phobius"/>
    </source>
</evidence>
<dbReference type="GO" id="GO:0005789">
    <property type="term" value="C:endoplasmic reticulum membrane"/>
    <property type="evidence" value="ECO:0007669"/>
    <property type="project" value="UniProtKB-SubCell"/>
</dbReference>
<keyword evidence="4 8" id="KW-1133">Transmembrane helix</keyword>
<evidence type="ECO:0000313" key="10">
    <source>
        <dbReference type="Proteomes" id="UP001239445"/>
    </source>
</evidence>
<organism evidence="9 10">
    <name type="scientific">Echria macrotheca</name>
    <dbReference type="NCBI Taxonomy" id="438768"/>
    <lineage>
        <taxon>Eukaryota</taxon>
        <taxon>Fungi</taxon>
        <taxon>Dikarya</taxon>
        <taxon>Ascomycota</taxon>
        <taxon>Pezizomycotina</taxon>
        <taxon>Sordariomycetes</taxon>
        <taxon>Sordariomycetidae</taxon>
        <taxon>Sordariales</taxon>
        <taxon>Schizotheciaceae</taxon>
        <taxon>Echria</taxon>
    </lineage>
</organism>
<dbReference type="EMBL" id="MU839828">
    <property type="protein sequence ID" value="KAK1759643.1"/>
    <property type="molecule type" value="Genomic_DNA"/>
</dbReference>
<dbReference type="Pfam" id="PF06775">
    <property type="entry name" value="Seipin"/>
    <property type="match status" value="1"/>
</dbReference>
<keyword evidence="10" id="KW-1185">Reference proteome</keyword>
<dbReference type="GO" id="GO:0006629">
    <property type="term" value="P:lipid metabolic process"/>
    <property type="evidence" value="ECO:0007669"/>
    <property type="project" value="UniProtKB-KW"/>
</dbReference>
<dbReference type="PANTHER" id="PTHR21212:SF0">
    <property type="entry name" value="SEIPIN"/>
    <property type="match status" value="1"/>
</dbReference>
<keyword evidence="3" id="KW-0256">Endoplasmic reticulum</keyword>